<gene>
    <name evidence="1" type="ORF">GCM10022268_36140</name>
</gene>
<protein>
    <submittedName>
        <fullName evidence="1">Uncharacterized protein</fullName>
    </submittedName>
</protein>
<sequence>MKQRRYPWVFRIAAALLLASVVAGQWWQRQPAGEFSLAMLTIIAAHCPAAVDEHNGRISVADSARALDRWGYARLIELVRHDGRDRCRRQG</sequence>
<name>A0ABP7EX74_9SPHN</name>
<reference evidence="2" key="1">
    <citation type="journal article" date="2019" name="Int. J. Syst. Evol. Microbiol.">
        <title>The Global Catalogue of Microorganisms (GCM) 10K type strain sequencing project: providing services to taxonomists for standard genome sequencing and annotation.</title>
        <authorList>
            <consortium name="The Broad Institute Genomics Platform"/>
            <consortium name="The Broad Institute Genome Sequencing Center for Infectious Disease"/>
            <person name="Wu L."/>
            <person name="Ma J."/>
        </authorList>
    </citation>
    <scope>NUCLEOTIDE SEQUENCE [LARGE SCALE GENOMIC DNA]</scope>
    <source>
        <strain evidence="2">JCM 17498</strain>
    </source>
</reference>
<dbReference type="RefSeq" id="WP_344694782.1">
    <property type="nucleotide sequence ID" value="NZ_BAABBF010000014.1"/>
</dbReference>
<evidence type="ECO:0000313" key="1">
    <source>
        <dbReference type="EMBL" id="GAA3724911.1"/>
    </source>
</evidence>
<keyword evidence="2" id="KW-1185">Reference proteome</keyword>
<organism evidence="1 2">
    <name type="scientific">Sphingomonas cynarae</name>
    <dbReference type="NCBI Taxonomy" id="930197"/>
    <lineage>
        <taxon>Bacteria</taxon>
        <taxon>Pseudomonadati</taxon>
        <taxon>Pseudomonadota</taxon>
        <taxon>Alphaproteobacteria</taxon>
        <taxon>Sphingomonadales</taxon>
        <taxon>Sphingomonadaceae</taxon>
        <taxon>Sphingomonas</taxon>
    </lineage>
</organism>
<comment type="caution">
    <text evidence="1">The sequence shown here is derived from an EMBL/GenBank/DDBJ whole genome shotgun (WGS) entry which is preliminary data.</text>
</comment>
<dbReference type="EMBL" id="BAABBF010000014">
    <property type="protein sequence ID" value="GAA3724911.1"/>
    <property type="molecule type" value="Genomic_DNA"/>
</dbReference>
<accession>A0ABP7EX74</accession>
<evidence type="ECO:0000313" key="2">
    <source>
        <dbReference type="Proteomes" id="UP001500523"/>
    </source>
</evidence>
<dbReference type="Proteomes" id="UP001500523">
    <property type="component" value="Unassembled WGS sequence"/>
</dbReference>
<proteinExistence type="predicted"/>